<evidence type="ECO:0000313" key="5">
    <source>
        <dbReference type="Proteomes" id="UP001153636"/>
    </source>
</evidence>
<dbReference type="Proteomes" id="UP001153636">
    <property type="component" value="Chromosome 1"/>
</dbReference>
<evidence type="ECO:0000259" key="3">
    <source>
        <dbReference type="PROSITE" id="PS50158"/>
    </source>
</evidence>
<keyword evidence="1" id="KW-0479">Metal-binding</keyword>
<dbReference type="PROSITE" id="PS50158">
    <property type="entry name" value="ZF_CCHC"/>
    <property type="match status" value="1"/>
</dbReference>
<protein>
    <recommendedName>
        <fullName evidence="3">CCHC-type domain-containing protein</fullName>
    </recommendedName>
</protein>
<feature type="region of interest" description="Disordered" evidence="2">
    <location>
        <begin position="319"/>
        <end position="371"/>
    </location>
</feature>
<dbReference type="InterPro" id="IPR001878">
    <property type="entry name" value="Znf_CCHC"/>
</dbReference>
<feature type="compositionally biased region" description="Polar residues" evidence="2">
    <location>
        <begin position="349"/>
        <end position="360"/>
    </location>
</feature>
<keyword evidence="1" id="KW-0862">Zinc</keyword>
<reference evidence="4" key="1">
    <citation type="submission" date="2022-01" db="EMBL/GenBank/DDBJ databases">
        <authorList>
            <person name="King R."/>
        </authorList>
    </citation>
    <scope>NUCLEOTIDE SEQUENCE</scope>
</reference>
<gene>
    <name evidence="4" type="ORF">PSYICH_LOCUS942</name>
</gene>
<dbReference type="EMBL" id="OV651813">
    <property type="protein sequence ID" value="CAH1099377.1"/>
    <property type="molecule type" value="Genomic_DNA"/>
</dbReference>
<evidence type="ECO:0000256" key="2">
    <source>
        <dbReference type="SAM" id="MobiDB-lite"/>
    </source>
</evidence>
<dbReference type="SUPFAM" id="SSF57756">
    <property type="entry name" value="Retrovirus zinc finger-like domains"/>
    <property type="match status" value="1"/>
</dbReference>
<evidence type="ECO:0000256" key="1">
    <source>
        <dbReference type="PROSITE-ProRule" id="PRU00047"/>
    </source>
</evidence>
<sequence>MSQKNQTQLVGVSGTETLTNTAKSYQNNSVGGTQKNSPASQEKGTMVPRFLLVKRKSDKGENFEKVSPFLISKAIYGLIGETNSLRKIKDGLLIHTKSNSQASRLLQTKTLIDFEVEVIPHGTLNISKGIVFCKDLLNCTTEEILENLKDEGVIEFRRMKKKVEGVLIDTANHILTFNNPKLPNEIKIAYYNLKIRPYIPPPTRCYNCQKFGHVSARCIKEKLCPCGSPPHEDTECTPPFTCVNCEGSHLANDRECPKYKTESAIIKIKIIEKIPYLEAKRKVMLSTPTKNLPQVTIQQVLPELKQIIAETIDSELQKHTPTLPVNLTNMSPPRYPKRTKRIRSDSSDIESVTSETTNSQTERKKKKTRLAERQTSQIWCDEYVNNTHQIHFITF</sequence>
<keyword evidence="1" id="KW-0863">Zinc-finger</keyword>
<feature type="compositionally biased region" description="Polar residues" evidence="2">
    <location>
        <begin position="319"/>
        <end position="331"/>
    </location>
</feature>
<dbReference type="GO" id="GO:0008270">
    <property type="term" value="F:zinc ion binding"/>
    <property type="evidence" value="ECO:0007669"/>
    <property type="project" value="UniProtKB-KW"/>
</dbReference>
<name>A0A9P0CIP0_9CUCU</name>
<accession>A0A9P0CIP0</accession>
<dbReference type="GO" id="GO:0003676">
    <property type="term" value="F:nucleic acid binding"/>
    <property type="evidence" value="ECO:0007669"/>
    <property type="project" value="InterPro"/>
</dbReference>
<keyword evidence="5" id="KW-1185">Reference proteome</keyword>
<dbReference type="InterPro" id="IPR036875">
    <property type="entry name" value="Znf_CCHC_sf"/>
</dbReference>
<organism evidence="4 5">
    <name type="scientific">Psylliodes chrysocephalus</name>
    <dbReference type="NCBI Taxonomy" id="3402493"/>
    <lineage>
        <taxon>Eukaryota</taxon>
        <taxon>Metazoa</taxon>
        <taxon>Ecdysozoa</taxon>
        <taxon>Arthropoda</taxon>
        <taxon>Hexapoda</taxon>
        <taxon>Insecta</taxon>
        <taxon>Pterygota</taxon>
        <taxon>Neoptera</taxon>
        <taxon>Endopterygota</taxon>
        <taxon>Coleoptera</taxon>
        <taxon>Polyphaga</taxon>
        <taxon>Cucujiformia</taxon>
        <taxon>Chrysomeloidea</taxon>
        <taxon>Chrysomelidae</taxon>
        <taxon>Galerucinae</taxon>
        <taxon>Alticini</taxon>
        <taxon>Psylliodes</taxon>
    </lineage>
</organism>
<dbReference type="AlphaFoldDB" id="A0A9P0CIP0"/>
<proteinExistence type="predicted"/>
<feature type="region of interest" description="Disordered" evidence="2">
    <location>
        <begin position="1"/>
        <end position="43"/>
    </location>
</feature>
<evidence type="ECO:0000313" key="4">
    <source>
        <dbReference type="EMBL" id="CAH1099377.1"/>
    </source>
</evidence>
<feature type="domain" description="CCHC-type" evidence="3">
    <location>
        <begin position="204"/>
        <end position="218"/>
    </location>
</feature>
<dbReference type="OrthoDB" id="6776451at2759"/>